<dbReference type="PANTHER" id="PTHR43737">
    <property type="entry name" value="BLL7424 PROTEIN"/>
    <property type="match status" value="1"/>
</dbReference>
<dbReference type="Pfam" id="PF07394">
    <property type="entry name" value="DUF1501"/>
    <property type="match status" value="1"/>
</dbReference>
<dbReference type="PROSITE" id="PS51318">
    <property type="entry name" value="TAT"/>
    <property type="match status" value="1"/>
</dbReference>
<gene>
    <name evidence="2" type="ORF">DI396_02480</name>
</gene>
<dbReference type="EMBL" id="QFVT01000002">
    <property type="protein sequence ID" value="PYC49258.1"/>
    <property type="molecule type" value="Genomic_DNA"/>
</dbReference>
<sequence>MSRRDLLRFGAAGLIGCSLAASPLVTPVTFASAPWENRLVVIILRGAMDGVDVLRPVGDRHFAALRGAAGQDDARLGNGFFAMHPALAPLAPLWSAGELGFAHAVSTPYRDKRSHFDGQDVLEAGTDMDAFGRVRDGWLNRLLQSVPGTEAQTGFAIGRGDLRVLAGAAPVANWAPDTALTMDPQSFDLAERIMHDDPLFRDALYEAAELSGNDLTMLMEGGPAADEGAGFGGTDAGAMLSQMQEQMRGARAGTGHVELAAFAASRLTGASRIAAFSLGGWDTHAHQARRIAAPMTRLADCIATLKDGLGPVWGKTCVLAMTEFGRTVRLNGSGGTDHGTGGAMVLAGGALRGGQVWADWPGLEDSDLYARRDLMPTRDVRAIAAWAMRGLFGVDRSLLETAVFPGLDMGRDLRLLR</sequence>
<dbReference type="AlphaFoldDB" id="A0A2V4MY68"/>
<dbReference type="InterPro" id="IPR006311">
    <property type="entry name" value="TAT_signal"/>
</dbReference>
<feature type="chain" id="PRO_5015841814" evidence="1">
    <location>
        <begin position="21"/>
        <end position="417"/>
    </location>
</feature>
<dbReference type="OrthoDB" id="9779968at2"/>
<feature type="signal peptide" evidence="1">
    <location>
        <begin position="1"/>
        <end position="20"/>
    </location>
</feature>
<dbReference type="PANTHER" id="PTHR43737:SF1">
    <property type="entry name" value="DUF1501 DOMAIN-CONTAINING PROTEIN"/>
    <property type="match status" value="1"/>
</dbReference>
<organism evidence="2 3">
    <name type="scientific">Litorivita pollutaquae</name>
    <dbReference type="NCBI Taxonomy" id="2200892"/>
    <lineage>
        <taxon>Bacteria</taxon>
        <taxon>Pseudomonadati</taxon>
        <taxon>Pseudomonadota</taxon>
        <taxon>Alphaproteobacteria</taxon>
        <taxon>Rhodobacterales</taxon>
        <taxon>Paracoccaceae</taxon>
        <taxon>Litorivita</taxon>
    </lineage>
</organism>
<keyword evidence="1" id="KW-0732">Signal</keyword>
<evidence type="ECO:0000256" key="1">
    <source>
        <dbReference type="SAM" id="SignalP"/>
    </source>
</evidence>
<name>A0A2V4MY68_9RHOB</name>
<comment type="caution">
    <text evidence="2">The sequence shown here is derived from an EMBL/GenBank/DDBJ whole genome shotgun (WGS) entry which is preliminary data.</text>
</comment>
<proteinExistence type="predicted"/>
<keyword evidence="3" id="KW-1185">Reference proteome</keyword>
<dbReference type="InterPro" id="IPR010869">
    <property type="entry name" value="DUF1501"/>
</dbReference>
<evidence type="ECO:0000313" key="2">
    <source>
        <dbReference type="EMBL" id="PYC49258.1"/>
    </source>
</evidence>
<dbReference type="Proteomes" id="UP000248012">
    <property type="component" value="Unassembled WGS sequence"/>
</dbReference>
<evidence type="ECO:0000313" key="3">
    <source>
        <dbReference type="Proteomes" id="UP000248012"/>
    </source>
</evidence>
<protein>
    <submittedName>
        <fullName evidence="2">Twin-arginine translocation pathway signal</fullName>
    </submittedName>
</protein>
<reference evidence="2 3" key="1">
    <citation type="submission" date="2018-05" db="EMBL/GenBank/DDBJ databases">
        <title>Oceanovita maritima gen. nov., sp. nov., a marine bacterium in the family Rhodobacteraceae isolated from surface seawater of Lundu port Xiamen, China.</title>
        <authorList>
            <person name="Hetharua B.H."/>
            <person name="Min D."/>
            <person name="Liao H."/>
            <person name="Tian Y."/>
        </authorList>
    </citation>
    <scope>NUCLEOTIDE SEQUENCE [LARGE SCALE GENOMIC DNA]</scope>
    <source>
        <strain evidence="2 3">FSX-11</strain>
    </source>
</reference>
<accession>A0A2V4MY68</accession>